<gene>
    <name evidence="1" type="ORF">CYFUS_004476</name>
</gene>
<dbReference type="InterPro" id="IPR045392">
    <property type="entry name" value="DUF6519"/>
</dbReference>
<protein>
    <submittedName>
        <fullName evidence="1">Uncharacterized protein</fullName>
    </submittedName>
</protein>
<proteinExistence type="predicted"/>
<organism evidence="1 2">
    <name type="scientific">Cystobacter fuscus</name>
    <dbReference type="NCBI Taxonomy" id="43"/>
    <lineage>
        <taxon>Bacteria</taxon>
        <taxon>Pseudomonadati</taxon>
        <taxon>Myxococcota</taxon>
        <taxon>Myxococcia</taxon>
        <taxon>Myxococcales</taxon>
        <taxon>Cystobacterineae</taxon>
        <taxon>Archangiaceae</taxon>
        <taxon>Cystobacter</taxon>
    </lineage>
</organism>
<evidence type="ECO:0000313" key="2">
    <source>
        <dbReference type="Proteomes" id="UP000217257"/>
    </source>
</evidence>
<dbReference type="EMBL" id="CP022098">
    <property type="protein sequence ID" value="ATB39037.1"/>
    <property type="molecule type" value="Genomic_DNA"/>
</dbReference>
<sequence length="637" mass="69351">MKTQISRNSHNPSKRYSGVYQQQGRMLTDADWNELVAIVNDRISNALFDVVGSGGPVGRRLEIGNTLQITPGSVYADGLTATLPGSAPFTYGTQPDLPAAPGTPTAGEMLYADVWERPVLFLEDPALRDPGLHGADTCTRTQAMLQIKRCPSGGNPLDSQQNPGRGNALLTLSQRAAGVEAEPLSSTGHYLFRLEVHDVKGSATNPTELTLKWSSENAAEVYANDTNVPQDFQGSDWLYEFYNDVSERHLGVHLVAGAGFPVRGSLAPGYPVSPPAKETFPYVRRWDGWCVLSRSGAGVWSFVEGGQDRGAPLSTLTGPGVQGHVEISSEGRLRIALQELELELQLNSGTNTSRLFVAGDYWQAPVRDDAPGTKLLEGVPPTGILHRYVKLGVVQTNAFVPERTLGFPSLTRLMSSVLNDAGASYVGAESHADVTGATTVQSQLAALLQLLNKANDATRGSQLIGSAAISSGSPRTLNAGTVRAQLTQLLGHLNTHFTAGDHDGRYYTETEADARFAPVSHLHNNYSPIGHAHDERYMREVMIVDQVVPANNTFRFGTPFTDRPPFVTFVVESTAAMDPEKRFLVQGSYSIRDQFRIDVEIVRRSYNDSSNPYGYDVEIYNRYASPLRVIVTVYRVN</sequence>
<accession>A0A250J6D0</accession>
<reference evidence="1 2" key="1">
    <citation type="submission" date="2017-06" db="EMBL/GenBank/DDBJ databases">
        <title>Sequencing and comparative analysis of myxobacterial genomes.</title>
        <authorList>
            <person name="Rupp O."/>
            <person name="Goesmann A."/>
            <person name="Sogaard-Andersen L."/>
        </authorList>
    </citation>
    <scope>NUCLEOTIDE SEQUENCE [LARGE SCALE GENOMIC DNA]</scope>
    <source>
        <strain evidence="1 2">DSM 52655</strain>
    </source>
</reference>
<dbReference type="Pfam" id="PF20129">
    <property type="entry name" value="DUF6519"/>
    <property type="match status" value="1"/>
</dbReference>
<name>A0A250J6D0_9BACT</name>
<dbReference type="Proteomes" id="UP000217257">
    <property type="component" value="Chromosome"/>
</dbReference>
<dbReference type="AlphaFoldDB" id="A0A250J6D0"/>
<evidence type="ECO:0000313" key="1">
    <source>
        <dbReference type="EMBL" id="ATB39037.1"/>
    </source>
</evidence>
<dbReference type="KEGG" id="cfus:CYFUS_004476"/>
<dbReference type="RefSeq" id="WP_095987128.1">
    <property type="nucleotide sequence ID" value="NZ_CP022098.1"/>
</dbReference>